<dbReference type="InterPro" id="IPR001362">
    <property type="entry name" value="Glyco_hydro_32"/>
</dbReference>
<feature type="chain" id="PRO_5029546331" evidence="5">
    <location>
        <begin position="21"/>
        <end position="575"/>
    </location>
</feature>
<dbReference type="InterPro" id="IPR018053">
    <property type="entry name" value="Glyco_hydro_32_AS"/>
</dbReference>
<dbReference type="Pfam" id="PF08244">
    <property type="entry name" value="Glyco_hydro_32C"/>
    <property type="match status" value="1"/>
</dbReference>
<accession>A0A7K0KGW4</accession>
<keyword evidence="2 4" id="KW-0378">Hydrolase</keyword>
<evidence type="ECO:0000256" key="5">
    <source>
        <dbReference type="SAM" id="SignalP"/>
    </source>
</evidence>
<dbReference type="CDD" id="cd18622">
    <property type="entry name" value="GH32_Inu-like"/>
    <property type="match status" value="1"/>
</dbReference>
<feature type="domain" description="Glycosyl hydrolase family 32 C-terminal" evidence="7">
    <location>
        <begin position="476"/>
        <end position="570"/>
    </location>
</feature>
<evidence type="ECO:0000259" key="6">
    <source>
        <dbReference type="Pfam" id="PF00251"/>
    </source>
</evidence>
<dbReference type="PANTHER" id="PTHR42800:SF1">
    <property type="entry name" value="EXOINULINASE INUD (AFU_ORTHOLOGUE AFUA_5G00480)"/>
    <property type="match status" value="1"/>
</dbReference>
<proteinExistence type="inferred from homology"/>
<dbReference type="InterPro" id="IPR023296">
    <property type="entry name" value="Glyco_hydro_beta-prop_sf"/>
</dbReference>
<dbReference type="SUPFAM" id="SSF75005">
    <property type="entry name" value="Arabinanase/levansucrase/invertase"/>
    <property type="match status" value="1"/>
</dbReference>
<name>A0A7K0KGW4_9BACT</name>
<dbReference type="InterPro" id="IPR013189">
    <property type="entry name" value="Glyco_hydro_32_C"/>
</dbReference>
<dbReference type="InterPro" id="IPR013148">
    <property type="entry name" value="Glyco_hydro_32_N"/>
</dbReference>
<feature type="domain" description="DUF4980" evidence="8">
    <location>
        <begin position="33"/>
        <end position="146"/>
    </location>
</feature>
<dbReference type="Gene3D" id="2.115.10.20">
    <property type="entry name" value="Glycosyl hydrolase domain, family 43"/>
    <property type="match status" value="1"/>
</dbReference>
<protein>
    <submittedName>
        <fullName evidence="9">DUF4980 domain-containing protein</fullName>
    </submittedName>
</protein>
<dbReference type="GO" id="GO:0004575">
    <property type="term" value="F:sucrose alpha-glucosidase activity"/>
    <property type="evidence" value="ECO:0007669"/>
    <property type="project" value="TreeGrafter"/>
</dbReference>
<evidence type="ECO:0000313" key="10">
    <source>
        <dbReference type="Proteomes" id="UP000438914"/>
    </source>
</evidence>
<reference evidence="9 10" key="1">
    <citation type="submission" date="2019-08" db="EMBL/GenBank/DDBJ databases">
        <title>In-depth cultivation of the pig gut microbiome towards novel bacterial diversity and tailored functional studies.</title>
        <authorList>
            <person name="Wylensek D."/>
            <person name="Hitch T.C.A."/>
            <person name="Clavel T."/>
        </authorList>
    </citation>
    <scope>NUCLEOTIDE SEQUENCE [LARGE SCALE GENOMIC DNA]</scope>
    <source>
        <strain evidence="9 10">LKV-178-WT-2A</strain>
    </source>
</reference>
<keyword evidence="3 4" id="KW-0326">Glycosidase</keyword>
<evidence type="ECO:0000256" key="4">
    <source>
        <dbReference type="RuleBase" id="RU362110"/>
    </source>
</evidence>
<dbReference type="Pfam" id="PF00251">
    <property type="entry name" value="Glyco_hydro_32N"/>
    <property type="match status" value="1"/>
</dbReference>
<evidence type="ECO:0000256" key="2">
    <source>
        <dbReference type="ARBA" id="ARBA00022801"/>
    </source>
</evidence>
<dbReference type="PANTHER" id="PTHR42800">
    <property type="entry name" value="EXOINULINASE INUD (AFU_ORTHOLOGUE AFUA_5G00480)"/>
    <property type="match status" value="1"/>
</dbReference>
<sequence>MKISLFLFIAFLMLAGPLTAQPETKLHTQVLADDHVMVKIPCHDRYVLLPVEETQSYDHIRVIKDNAVVQEFNVRLAANKADYYVPLDISRFTKDGKSVLLDIIVNRGDVANSASKAATSDLAAWKLLKTAQTVDMKNREKFRPVYHHTPAYGWMNDPNGLFYKDGVWNLYYQHNPYGSTWENMTWGHATSTDLCHWKFEGEAIEPDALGTIFSGSAVVDKDNTAGFGPGAVVAYYTSAGKAQTQSMAVSTDNGMTFTKYADNPVLTSDIPDFRDPHVIWYPQGQKWILIVSEKQHMKLFSSKNLKDWTFESDFGEGYGSHAGVWECPDLLDMGGGHWILVCNINPGGPFGGSATQYFTGSFDGHKFICDSDPSVTKWMDWGKDHYATVTFNNAPNGRHVALPWMSNWQYAAQVPTKQYRSANGIARDLGYFEYKGTGYCSVKPSQEILDAFSKKPQASLTPACRVDVQLRGNSVITLSNGKGESVTMTYNAKEEKFSMDRTKSGMTDFSTDFPALTTAPTYGKIKTLQIFIDKSSIEAFDANGKMAMTNIVFPSEPYTKLTVKGGKAKIYNLKR</sequence>
<dbReference type="InterPro" id="IPR013320">
    <property type="entry name" value="ConA-like_dom_sf"/>
</dbReference>
<evidence type="ECO:0000313" key="9">
    <source>
        <dbReference type="EMBL" id="MST85176.1"/>
    </source>
</evidence>
<dbReference type="PROSITE" id="PS00609">
    <property type="entry name" value="GLYCOSYL_HYDROL_F32"/>
    <property type="match status" value="1"/>
</dbReference>
<feature type="signal peptide" evidence="5">
    <location>
        <begin position="1"/>
        <end position="20"/>
    </location>
</feature>
<gene>
    <name evidence="9" type="ORF">FYJ73_10970</name>
</gene>
<organism evidence="9 10">
    <name type="scientific">Hallella mizrahii</name>
    <dbReference type="NCBI Taxonomy" id="2606637"/>
    <lineage>
        <taxon>Bacteria</taxon>
        <taxon>Pseudomonadati</taxon>
        <taxon>Bacteroidota</taxon>
        <taxon>Bacteroidia</taxon>
        <taxon>Bacteroidales</taxon>
        <taxon>Prevotellaceae</taxon>
        <taxon>Hallella</taxon>
    </lineage>
</organism>
<dbReference type="InterPro" id="IPR032313">
    <property type="entry name" value="DUF4980"/>
</dbReference>
<dbReference type="Pfam" id="PF16352">
    <property type="entry name" value="DUF4980"/>
    <property type="match status" value="1"/>
</dbReference>
<dbReference type="SMART" id="SM00640">
    <property type="entry name" value="Glyco_32"/>
    <property type="match status" value="1"/>
</dbReference>
<keyword evidence="10" id="KW-1185">Reference proteome</keyword>
<dbReference type="Gene3D" id="2.60.120.560">
    <property type="entry name" value="Exo-inulinase, domain 1"/>
    <property type="match status" value="1"/>
</dbReference>
<dbReference type="EMBL" id="VUNG01000030">
    <property type="protein sequence ID" value="MST85176.1"/>
    <property type="molecule type" value="Genomic_DNA"/>
</dbReference>
<comment type="similarity">
    <text evidence="1 4">Belongs to the glycosyl hydrolase 32 family.</text>
</comment>
<dbReference type="AlphaFoldDB" id="A0A7K0KGW4"/>
<dbReference type="SUPFAM" id="SSF49899">
    <property type="entry name" value="Concanavalin A-like lectins/glucanases"/>
    <property type="match status" value="1"/>
</dbReference>
<feature type="domain" description="Glycosyl hydrolase family 32 N-terminal" evidence="6">
    <location>
        <begin position="147"/>
        <end position="431"/>
    </location>
</feature>
<dbReference type="Proteomes" id="UP000438914">
    <property type="component" value="Unassembled WGS sequence"/>
</dbReference>
<dbReference type="GO" id="GO:0005987">
    <property type="term" value="P:sucrose catabolic process"/>
    <property type="evidence" value="ECO:0007669"/>
    <property type="project" value="TreeGrafter"/>
</dbReference>
<comment type="caution">
    <text evidence="9">The sequence shown here is derived from an EMBL/GenBank/DDBJ whole genome shotgun (WGS) entry which is preliminary data.</text>
</comment>
<keyword evidence="5" id="KW-0732">Signal</keyword>
<dbReference type="RefSeq" id="WP_154534758.1">
    <property type="nucleotide sequence ID" value="NZ_VUNG01000030.1"/>
</dbReference>
<evidence type="ECO:0000256" key="1">
    <source>
        <dbReference type="ARBA" id="ARBA00009902"/>
    </source>
</evidence>
<dbReference type="GO" id="GO:0005737">
    <property type="term" value="C:cytoplasm"/>
    <property type="evidence" value="ECO:0007669"/>
    <property type="project" value="TreeGrafter"/>
</dbReference>
<evidence type="ECO:0000259" key="7">
    <source>
        <dbReference type="Pfam" id="PF08244"/>
    </source>
</evidence>
<evidence type="ECO:0000256" key="3">
    <source>
        <dbReference type="ARBA" id="ARBA00023295"/>
    </source>
</evidence>
<evidence type="ECO:0000259" key="8">
    <source>
        <dbReference type="Pfam" id="PF16352"/>
    </source>
</evidence>